<dbReference type="AlphaFoldDB" id="A0A5C1QBS6"/>
<dbReference type="OrthoDB" id="9798978at2"/>
<sequence>MNLEDILNRSVEDAYRDGSFRKSVVMDPLNGRKNSQNNLPPVIYYDFIPGDSLKISGVLKGFGSENCSKLFMLKPTEGRSRVIEVVLETIRSAGGSPCPLQY</sequence>
<dbReference type="Pfam" id="PF05681">
    <property type="entry name" value="Fumerase"/>
    <property type="match status" value="1"/>
</dbReference>
<evidence type="ECO:0000313" key="9">
    <source>
        <dbReference type="Proteomes" id="UP000323824"/>
    </source>
</evidence>
<evidence type="ECO:0000256" key="5">
    <source>
        <dbReference type="ARBA" id="ARBA00023014"/>
    </source>
</evidence>
<evidence type="ECO:0000259" key="7">
    <source>
        <dbReference type="Pfam" id="PF05681"/>
    </source>
</evidence>
<dbReference type="InterPro" id="IPR004646">
    <property type="entry name" value="Fe-S_hydro-lyase_TtdA-typ_cat"/>
</dbReference>
<dbReference type="KEGG" id="sper:EW093_05160"/>
<evidence type="ECO:0000256" key="6">
    <source>
        <dbReference type="ARBA" id="ARBA00023239"/>
    </source>
</evidence>
<proteinExistence type="inferred from homology"/>
<keyword evidence="3" id="KW-0479">Metal-binding</keyword>
<evidence type="ECO:0000256" key="4">
    <source>
        <dbReference type="ARBA" id="ARBA00023004"/>
    </source>
</evidence>
<keyword evidence="6" id="KW-0456">Lyase</keyword>
<evidence type="ECO:0000313" key="8">
    <source>
        <dbReference type="EMBL" id="QEN04114.1"/>
    </source>
</evidence>
<organism evidence="8 9">
    <name type="scientific">Thiospirochaeta perfilievii</name>
    <dbReference type="NCBI Taxonomy" id="252967"/>
    <lineage>
        <taxon>Bacteria</taxon>
        <taxon>Pseudomonadati</taxon>
        <taxon>Spirochaetota</taxon>
        <taxon>Spirochaetia</taxon>
        <taxon>Spirochaetales</taxon>
        <taxon>Spirochaetaceae</taxon>
        <taxon>Thiospirochaeta</taxon>
    </lineage>
</organism>
<dbReference type="EMBL" id="CP035807">
    <property type="protein sequence ID" value="QEN04114.1"/>
    <property type="molecule type" value="Genomic_DNA"/>
</dbReference>
<keyword evidence="5" id="KW-0411">Iron-sulfur</keyword>
<feature type="domain" description="Fe-S hydro-lyase tartrate dehydratase alpha-type catalytic" evidence="7">
    <location>
        <begin position="2"/>
        <end position="99"/>
    </location>
</feature>
<evidence type="ECO:0000256" key="1">
    <source>
        <dbReference type="ARBA" id="ARBA00008876"/>
    </source>
</evidence>
<keyword evidence="4" id="KW-0408">Iron</keyword>
<keyword evidence="9" id="KW-1185">Reference proteome</keyword>
<dbReference type="GO" id="GO:0046872">
    <property type="term" value="F:metal ion binding"/>
    <property type="evidence" value="ECO:0007669"/>
    <property type="project" value="UniProtKB-KW"/>
</dbReference>
<name>A0A5C1QBS6_9SPIO</name>
<reference evidence="8 9" key="2">
    <citation type="submission" date="2019-09" db="EMBL/GenBank/DDBJ databases">
        <title>Complete Genome Sequence and Methylome Analysis of free living Spirochaetas.</title>
        <authorList>
            <person name="Leshcheva N."/>
            <person name="Mikheeva N."/>
        </authorList>
    </citation>
    <scope>NUCLEOTIDE SEQUENCE [LARGE SCALE GENOMIC DNA]</scope>
    <source>
        <strain evidence="8 9">P</strain>
    </source>
</reference>
<dbReference type="Proteomes" id="UP000323824">
    <property type="component" value="Chromosome"/>
</dbReference>
<dbReference type="PANTHER" id="PTHR30389">
    <property type="entry name" value="FUMARATE HYDRATASE-RELATED"/>
    <property type="match status" value="1"/>
</dbReference>
<keyword evidence="2" id="KW-0004">4Fe-4S</keyword>
<comment type="similarity">
    <text evidence="1">Belongs to the class-I fumarase family.</text>
</comment>
<dbReference type="GO" id="GO:0016829">
    <property type="term" value="F:lyase activity"/>
    <property type="evidence" value="ECO:0007669"/>
    <property type="project" value="UniProtKB-KW"/>
</dbReference>
<accession>A0A5C1QBS6</accession>
<dbReference type="GO" id="GO:0051539">
    <property type="term" value="F:4 iron, 4 sulfur cluster binding"/>
    <property type="evidence" value="ECO:0007669"/>
    <property type="project" value="UniProtKB-KW"/>
</dbReference>
<dbReference type="PANTHER" id="PTHR30389:SF17">
    <property type="entry name" value="L(+)-TARTRATE DEHYDRATASE SUBUNIT ALPHA-RELATED"/>
    <property type="match status" value="1"/>
</dbReference>
<gene>
    <name evidence="8" type="ORF">EW093_05160</name>
</gene>
<evidence type="ECO:0000256" key="3">
    <source>
        <dbReference type="ARBA" id="ARBA00022723"/>
    </source>
</evidence>
<reference evidence="8 9" key="1">
    <citation type="submission" date="2019-02" db="EMBL/GenBank/DDBJ databases">
        <authorList>
            <person name="Fomenkov A."/>
            <person name="Dubinina G."/>
            <person name="Grabovich M."/>
            <person name="Vincze T."/>
            <person name="Roberts R.J."/>
        </authorList>
    </citation>
    <scope>NUCLEOTIDE SEQUENCE [LARGE SCALE GENOMIC DNA]</scope>
    <source>
        <strain evidence="8 9">P</strain>
    </source>
</reference>
<dbReference type="InterPro" id="IPR051208">
    <property type="entry name" value="Class-I_Fumarase/Tartrate_DH"/>
</dbReference>
<protein>
    <recommendedName>
        <fullName evidence="7">Fe-S hydro-lyase tartrate dehydratase alpha-type catalytic domain-containing protein</fullName>
    </recommendedName>
</protein>
<evidence type="ECO:0000256" key="2">
    <source>
        <dbReference type="ARBA" id="ARBA00022485"/>
    </source>
</evidence>